<dbReference type="InterPro" id="IPR029044">
    <property type="entry name" value="Nucleotide-diphossugar_trans"/>
</dbReference>
<dbReference type="AlphaFoldDB" id="A0A3P3R5X4"/>
<dbReference type="Gene3D" id="3.90.550.10">
    <property type="entry name" value="Spore Coat Polysaccharide Biosynthesis Protein SpsA, Chain A"/>
    <property type="match status" value="1"/>
</dbReference>
<dbReference type="PANTHER" id="PTHR43179">
    <property type="entry name" value="RHAMNOSYLTRANSFERASE WBBL"/>
    <property type="match status" value="1"/>
</dbReference>
<dbReference type="Proteomes" id="UP000282322">
    <property type="component" value="Unassembled WGS sequence"/>
</dbReference>
<dbReference type="RefSeq" id="WP_124955846.1">
    <property type="nucleotide sequence ID" value="NZ_RRCH01000031.1"/>
</dbReference>
<name>A0A3P3R5X4_9EURY</name>
<comment type="caution">
    <text evidence="5">The sequence shown here is derived from an EMBL/GenBank/DDBJ whole genome shotgun (WGS) entry which is preliminary data.</text>
</comment>
<evidence type="ECO:0000259" key="4">
    <source>
        <dbReference type="Pfam" id="PF00535"/>
    </source>
</evidence>
<dbReference type="PANTHER" id="PTHR43179:SF12">
    <property type="entry name" value="GALACTOFURANOSYLTRANSFERASE GLFT2"/>
    <property type="match status" value="1"/>
</dbReference>
<dbReference type="SUPFAM" id="SSF53448">
    <property type="entry name" value="Nucleotide-diphospho-sugar transferases"/>
    <property type="match status" value="1"/>
</dbReference>
<reference evidence="5 6" key="1">
    <citation type="submission" date="2018-11" db="EMBL/GenBank/DDBJ databases">
        <title>Taxonoimc description of Halomarina strain SPP-AMP-1.</title>
        <authorList>
            <person name="Pal Y."/>
            <person name="Srinivasana K."/>
            <person name="Verma A."/>
            <person name="Kumar P."/>
        </authorList>
    </citation>
    <scope>NUCLEOTIDE SEQUENCE [LARGE SCALE GENOMIC DNA]</scope>
    <source>
        <strain evidence="5 6">SPP-AMP-1</strain>
    </source>
</reference>
<comment type="similarity">
    <text evidence="1">Belongs to the glycosyltransferase 2 family.</text>
</comment>
<sequence>MELSVVVPTLNGREHLVRCLDALSEHVSSAEIIVANGPSVDGTTGMVRRRDDVDVLVEIGERNINVARNAGIDRASGTVIAFLDYWLIIEEHWIDAIRTAFNRVATAHRASGHGPPLPAVITGPVHRARRGGMRSDTVDHRTIDGARVTYFDGGNVAFRRDALEAIDGFDESLSVGSARDCAHRLARLGYDVVWDPAFSVRQIAHPRHTTENHTADTPGFRPRCHATGVGTREWDWRYRSLTYRLVKNYGLRSLWRVIRHATADIKTALTSIARGDTRPSDWLTNGRNIVTGAACGLKDGLVARFRDRSSQRNPNGVSTRADRAVAVYDRRE</sequence>
<protein>
    <submittedName>
        <fullName evidence="5">Glycosyltransferase</fullName>
    </submittedName>
</protein>
<dbReference type="OrthoDB" id="196370at2157"/>
<feature type="domain" description="Glycosyltransferase 2-like" evidence="4">
    <location>
        <begin position="4"/>
        <end position="164"/>
    </location>
</feature>
<keyword evidence="6" id="KW-1185">Reference proteome</keyword>
<evidence type="ECO:0000313" key="5">
    <source>
        <dbReference type="EMBL" id="RRJ28881.1"/>
    </source>
</evidence>
<evidence type="ECO:0000256" key="2">
    <source>
        <dbReference type="ARBA" id="ARBA00022676"/>
    </source>
</evidence>
<dbReference type="Pfam" id="PF00535">
    <property type="entry name" value="Glycos_transf_2"/>
    <property type="match status" value="1"/>
</dbReference>
<proteinExistence type="inferred from homology"/>
<accession>A0A3P3R5X4</accession>
<dbReference type="GO" id="GO:0016757">
    <property type="term" value="F:glycosyltransferase activity"/>
    <property type="evidence" value="ECO:0007669"/>
    <property type="project" value="UniProtKB-KW"/>
</dbReference>
<keyword evidence="2" id="KW-0328">Glycosyltransferase</keyword>
<evidence type="ECO:0000313" key="6">
    <source>
        <dbReference type="Proteomes" id="UP000282322"/>
    </source>
</evidence>
<organism evidence="5 6">
    <name type="scientific">Halocatena pleomorpha</name>
    <dbReference type="NCBI Taxonomy" id="1785090"/>
    <lineage>
        <taxon>Archaea</taxon>
        <taxon>Methanobacteriati</taxon>
        <taxon>Methanobacteriota</taxon>
        <taxon>Stenosarchaea group</taxon>
        <taxon>Halobacteria</taxon>
        <taxon>Halobacteriales</taxon>
        <taxon>Natronomonadaceae</taxon>
        <taxon>Halocatena</taxon>
    </lineage>
</organism>
<keyword evidence="3" id="KW-0808">Transferase</keyword>
<dbReference type="InterPro" id="IPR001173">
    <property type="entry name" value="Glyco_trans_2-like"/>
</dbReference>
<evidence type="ECO:0000256" key="1">
    <source>
        <dbReference type="ARBA" id="ARBA00006739"/>
    </source>
</evidence>
<gene>
    <name evidence="5" type="ORF">EIK79_14290</name>
</gene>
<evidence type="ECO:0000256" key="3">
    <source>
        <dbReference type="ARBA" id="ARBA00022679"/>
    </source>
</evidence>
<dbReference type="EMBL" id="RRCH01000031">
    <property type="protein sequence ID" value="RRJ28881.1"/>
    <property type="molecule type" value="Genomic_DNA"/>
</dbReference>